<dbReference type="EMBL" id="JAPCWZ010000003">
    <property type="protein sequence ID" value="KAK8872360.1"/>
    <property type="molecule type" value="Genomic_DNA"/>
</dbReference>
<organism evidence="1 2">
    <name type="scientific">Apiospora arundinis</name>
    <dbReference type="NCBI Taxonomy" id="335852"/>
    <lineage>
        <taxon>Eukaryota</taxon>
        <taxon>Fungi</taxon>
        <taxon>Dikarya</taxon>
        <taxon>Ascomycota</taxon>
        <taxon>Pezizomycotina</taxon>
        <taxon>Sordariomycetes</taxon>
        <taxon>Xylariomycetidae</taxon>
        <taxon>Amphisphaeriales</taxon>
        <taxon>Apiosporaceae</taxon>
        <taxon>Apiospora</taxon>
    </lineage>
</organism>
<comment type="caution">
    <text evidence="1">The sequence shown here is derived from an EMBL/GenBank/DDBJ whole genome shotgun (WGS) entry which is preliminary data.</text>
</comment>
<dbReference type="Proteomes" id="UP001390339">
    <property type="component" value="Unassembled WGS sequence"/>
</dbReference>
<reference evidence="1 2" key="1">
    <citation type="journal article" date="2024" name="IMA Fungus">
        <title>Apiospora arundinis, a panoply of carbohydrate-active enzymes and secondary metabolites.</title>
        <authorList>
            <person name="Sorensen T."/>
            <person name="Petersen C."/>
            <person name="Muurmann A.T."/>
            <person name="Christiansen J.V."/>
            <person name="Brundto M.L."/>
            <person name="Overgaard C.K."/>
            <person name="Boysen A.T."/>
            <person name="Wollenberg R.D."/>
            <person name="Larsen T.O."/>
            <person name="Sorensen J.L."/>
            <person name="Nielsen K.L."/>
            <person name="Sondergaard T.E."/>
        </authorList>
    </citation>
    <scope>NUCLEOTIDE SEQUENCE [LARGE SCALE GENOMIC DNA]</scope>
    <source>
        <strain evidence="1 2">AAU 773</strain>
    </source>
</reference>
<proteinExistence type="predicted"/>
<name>A0ABR2J3E6_9PEZI</name>
<evidence type="ECO:0000313" key="2">
    <source>
        <dbReference type="Proteomes" id="UP001390339"/>
    </source>
</evidence>
<sequence>MSTYWVQLTWLLQIETRERNEWPIRKGSLYFVPQPGKAINDIHFFQFSGQWVEATTPGDYKYNHPVNKEMSDQTIGGLIRDQTYPNVWAPADNLAKSAYATILADLGQASTTTMLTDATLLQYFTADFQAIQEGPKANAWPGPATRSYDELRNETGPLYVTPSVVSAQYLCQVPRLRAPSSLVVAVLVADLVFLQAAWQLYKLATGLWLTRRSPDSDSRKGCLDMKARRPGLCKTQSATSEVKAAGNTYELVRQYDAEGLLVRAGQ</sequence>
<accession>A0ABR2J3E6</accession>
<protein>
    <submittedName>
        <fullName evidence="1">Uncharacterized protein</fullName>
    </submittedName>
</protein>
<gene>
    <name evidence="1" type="ORF">PGQ11_002874</name>
</gene>
<keyword evidence="2" id="KW-1185">Reference proteome</keyword>
<evidence type="ECO:0000313" key="1">
    <source>
        <dbReference type="EMBL" id="KAK8872360.1"/>
    </source>
</evidence>